<dbReference type="InterPro" id="IPR046331">
    <property type="entry name" value="GPAM1-like"/>
</dbReference>
<organism evidence="3">
    <name type="scientific">Bactrocera dorsalis</name>
    <name type="common">Oriental fruit fly</name>
    <name type="synonym">Dacus dorsalis</name>
    <dbReference type="NCBI Taxonomy" id="27457"/>
    <lineage>
        <taxon>Eukaryota</taxon>
        <taxon>Metazoa</taxon>
        <taxon>Ecdysozoa</taxon>
        <taxon>Arthropoda</taxon>
        <taxon>Hexapoda</taxon>
        <taxon>Insecta</taxon>
        <taxon>Pterygota</taxon>
        <taxon>Neoptera</taxon>
        <taxon>Endopterygota</taxon>
        <taxon>Diptera</taxon>
        <taxon>Brachycera</taxon>
        <taxon>Muscomorpha</taxon>
        <taxon>Tephritoidea</taxon>
        <taxon>Tephritidae</taxon>
        <taxon>Bactrocera</taxon>
        <taxon>Bactrocera</taxon>
    </lineage>
</organism>
<dbReference type="InterPro" id="IPR022226">
    <property type="entry name" value="DUF3752"/>
</dbReference>
<feature type="region of interest" description="Disordered" evidence="1">
    <location>
        <begin position="113"/>
        <end position="146"/>
    </location>
</feature>
<evidence type="ECO:0000259" key="2">
    <source>
        <dbReference type="Pfam" id="PF12572"/>
    </source>
</evidence>
<feature type="domain" description="DUF3752" evidence="2">
    <location>
        <begin position="211"/>
        <end position="347"/>
    </location>
</feature>
<evidence type="ECO:0000313" key="3">
    <source>
        <dbReference type="EMBL" id="JAC42426.1"/>
    </source>
</evidence>
<dbReference type="PANTHER" id="PTHR46370">
    <property type="entry name" value="GPALPP MOTIFS-CONTAINING PROTEIN 1"/>
    <property type="match status" value="1"/>
</dbReference>
<feature type="compositionally biased region" description="Basic and acidic residues" evidence="1">
    <location>
        <begin position="216"/>
        <end position="225"/>
    </location>
</feature>
<dbReference type="OrthoDB" id="341477at2759"/>
<feature type="compositionally biased region" description="Basic residues" evidence="1">
    <location>
        <begin position="16"/>
        <end position="52"/>
    </location>
</feature>
<feature type="compositionally biased region" description="Low complexity" evidence="1">
    <location>
        <begin position="239"/>
        <end position="249"/>
    </location>
</feature>
<feature type="compositionally biased region" description="Low complexity" evidence="1">
    <location>
        <begin position="1"/>
        <end position="10"/>
    </location>
</feature>
<dbReference type="KEGG" id="bdr:105226791"/>
<feature type="region of interest" description="Disordered" evidence="1">
    <location>
        <begin position="211"/>
        <end position="318"/>
    </location>
</feature>
<gene>
    <name evidence="3" type="primary">K1704</name>
</gene>
<name>A0A034VGI3_BACDO</name>
<dbReference type="Pfam" id="PF12572">
    <property type="entry name" value="DUF3752"/>
    <property type="match status" value="1"/>
</dbReference>
<evidence type="ECO:0000256" key="1">
    <source>
        <dbReference type="SAM" id="MobiDB-lite"/>
    </source>
</evidence>
<proteinExistence type="predicted"/>
<feature type="region of interest" description="Disordered" evidence="1">
    <location>
        <begin position="1"/>
        <end position="77"/>
    </location>
</feature>
<feature type="compositionally biased region" description="Basic and acidic residues" evidence="1">
    <location>
        <begin position="299"/>
        <end position="318"/>
    </location>
</feature>
<sequence length="355" mass="40325">MSSDSDSSASSEEHYKQKKNKKLKKKSEKKKHKKKERKEKRHKDKKHYHKEKLRVEPNLPISGFDKKNETLDGSEDVFGPALPPHLLKGDTKTDKALIGPTLPSEFSNFIESVQSKSSEMSERDNAAASVSDGEVDNMNFSYGPVPVSNDSEGIAKMSSTQMELEQRALKLKLAAIEGTGNTTDVKVREEWMLELPEVGLKGGLAALSNMKRTFHQGKERPDFSDRSSWTKTPHDETKPSTSTSKTKTTAEALKRSAEDAYEKQRDEEQARIAKKHKKQHKRDESLVEIHQKKLRKEQKKREKELASAGLKPERRPFSRDVDLKLNKIDKNQTKQIVDKAKILNTKFASGKTKFL</sequence>
<protein>
    <submittedName>
        <fullName evidence="3">Uncharacterized protein KIAA1704-like protein</fullName>
    </submittedName>
</protein>
<feature type="compositionally biased region" description="Basic and acidic residues" evidence="1">
    <location>
        <begin position="281"/>
        <end position="291"/>
    </location>
</feature>
<feature type="compositionally biased region" description="Basic and acidic residues" evidence="1">
    <location>
        <begin position="252"/>
        <end position="271"/>
    </location>
</feature>
<dbReference type="EMBL" id="GAKP01016526">
    <property type="protein sequence ID" value="JAC42426.1"/>
    <property type="molecule type" value="Transcribed_RNA"/>
</dbReference>
<accession>A0A034VGI3</accession>
<dbReference type="RefSeq" id="XP_011204145.2">
    <property type="nucleotide sequence ID" value="XM_011205843.4"/>
</dbReference>
<dbReference type="AlphaFoldDB" id="A0A034VGI3"/>
<reference evidence="3" key="1">
    <citation type="journal article" date="2014" name="BMC Genomics">
        <title>Characterizing the developmental transcriptome of the oriental fruit fly, Bactrocera dorsalis (Diptera: Tephritidae) through comparative genomic analysis with Drosophila melanogaster utilizing modENCODE datasets.</title>
        <authorList>
            <person name="Geib S.M."/>
            <person name="Calla B."/>
            <person name="Hall B."/>
            <person name="Hou S."/>
            <person name="Manoukis N.C."/>
        </authorList>
    </citation>
    <scope>NUCLEOTIDE SEQUENCE</scope>
    <source>
        <strain evidence="3">Punador</strain>
    </source>
</reference>
<dbReference type="PANTHER" id="PTHR46370:SF1">
    <property type="entry name" value="GPALPP MOTIFS-CONTAINING PROTEIN 1"/>
    <property type="match status" value="1"/>
</dbReference>